<evidence type="ECO:0000313" key="2">
    <source>
        <dbReference type="Proteomes" id="UP001165122"/>
    </source>
</evidence>
<accession>A0A9W7AKW5</accession>
<dbReference type="AlphaFoldDB" id="A0A9W7AKW5"/>
<gene>
    <name evidence="1" type="ORF">TrLO_g7028</name>
</gene>
<comment type="caution">
    <text evidence="1">The sequence shown here is derived from an EMBL/GenBank/DDBJ whole genome shotgun (WGS) entry which is preliminary data.</text>
</comment>
<proteinExistence type="predicted"/>
<dbReference type="EMBL" id="BRXW01000660">
    <property type="protein sequence ID" value="GMH72866.1"/>
    <property type="molecule type" value="Genomic_DNA"/>
</dbReference>
<sequence length="131" mass="15258">MVTKSEDLVKLRALAKLCSPEFLNDPSLLVTAWRRILEVLVFAMPPVLEKKVRGKKKKQQEKNDPRKLEIFDACFALGVECGWVGGSDDCRRYYQRAKEGYEEQLGRDSEKALDTTVYFYHNHLFKSWRAN</sequence>
<keyword evidence="2" id="KW-1185">Reference proteome</keyword>
<organism evidence="1 2">
    <name type="scientific">Triparma laevis f. longispina</name>
    <dbReference type="NCBI Taxonomy" id="1714387"/>
    <lineage>
        <taxon>Eukaryota</taxon>
        <taxon>Sar</taxon>
        <taxon>Stramenopiles</taxon>
        <taxon>Ochrophyta</taxon>
        <taxon>Bolidophyceae</taxon>
        <taxon>Parmales</taxon>
        <taxon>Triparmaceae</taxon>
        <taxon>Triparma</taxon>
    </lineage>
</organism>
<dbReference type="Proteomes" id="UP001165122">
    <property type="component" value="Unassembled WGS sequence"/>
</dbReference>
<protein>
    <submittedName>
        <fullName evidence="1">Uncharacterized protein</fullName>
    </submittedName>
</protein>
<reference evidence="2" key="1">
    <citation type="journal article" date="2023" name="Commun. Biol.">
        <title>Genome analysis of Parmales, the sister group of diatoms, reveals the evolutionary specialization of diatoms from phago-mixotrophs to photoautotrophs.</title>
        <authorList>
            <person name="Ban H."/>
            <person name="Sato S."/>
            <person name="Yoshikawa S."/>
            <person name="Yamada K."/>
            <person name="Nakamura Y."/>
            <person name="Ichinomiya M."/>
            <person name="Sato N."/>
            <person name="Blanc-Mathieu R."/>
            <person name="Endo H."/>
            <person name="Kuwata A."/>
            <person name="Ogata H."/>
        </authorList>
    </citation>
    <scope>NUCLEOTIDE SEQUENCE [LARGE SCALE GENOMIC DNA]</scope>
    <source>
        <strain evidence="2">NIES 3700</strain>
    </source>
</reference>
<name>A0A9W7AKW5_9STRA</name>
<evidence type="ECO:0000313" key="1">
    <source>
        <dbReference type="EMBL" id="GMH72866.1"/>
    </source>
</evidence>